<evidence type="ECO:0000313" key="2">
    <source>
        <dbReference type="Proteomes" id="UP000254597"/>
    </source>
</evidence>
<evidence type="ECO:0000313" key="1">
    <source>
        <dbReference type="EMBL" id="SUF54869.1"/>
    </source>
</evidence>
<accession>A0A379QF35</accession>
<dbReference type="AlphaFoldDB" id="A0A379QF35"/>
<sequence length="40" mass="4557">MFIFKFVILHVALQSVEFGQRVADRCTGVEVNAFPITFLL</sequence>
<organism evidence="1 2">
    <name type="scientific">Salmonella enterica</name>
    <name type="common">Salmonella choleraesuis</name>
    <dbReference type="NCBI Taxonomy" id="28901"/>
    <lineage>
        <taxon>Bacteria</taxon>
        <taxon>Pseudomonadati</taxon>
        <taxon>Pseudomonadota</taxon>
        <taxon>Gammaproteobacteria</taxon>
        <taxon>Enterobacterales</taxon>
        <taxon>Enterobacteriaceae</taxon>
        <taxon>Salmonella</taxon>
    </lineage>
</organism>
<gene>
    <name evidence="1" type="ORF">NCTC10252_00035</name>
</gene>
<dbReference type="Proteomes" id="UP000254597">
    <property type="component" value="Unassembled WGS sequence"/>
</dbReference>
<reference evidence="1 2" key="1">
    <citation type="submission" date="2018-06" db="EMBL/GenBank/DDBJ databases">
        <authorList>
            <consortium name="Pathogen Informatics"/>
            <person name="Doyle S."/>
        </authorList>
    </citation>
    <scope>NUCLEOTIDE SEQUENCE [LARGE SCALE GENOMIC DNA]</scope>
    <source>
        <strain evidence="1 2">NCTC10252</strain>
    </source>
</reference>
<proteinExistence type="predicted"/>
<name>A0A379QF35_SALER</name>
<protein>
    <submittedName>
        <fullName evidence="1">Uncharacterized protein</fullName>
    </submittedName>
</protein>
<dbReference type="EMBL" id="UGWP01000002">
    <property type="protein sequence ID" value="SUF54869.1"/>
    <property type="molecule type" value="Genomic_DNA"/>
</dbReference>